<dbReference type="HOGENOM" id="CLU_2664623_0_0_9"/>
<proteinExistence type="predicted"/>
<evidence type="ECO:0000313" key="4">
    <source>
        <dbReference type="Proteomes" id="UP000220611"/>
    </source>
</evidence>
<evidence type="ECO:0000313" key="3">
    <source>
        <dbReference type="Proteomes" id="UP000003490"/>
    </source>
</evidence>
<keyword evidence="4" id="KW-1185">Reference proteome</keyword>
<dbReference type="Proteomes" id="UP000003490">
    <property type="component" value="Unassembled WGS sequence"/>
</dbReference>
<protein>
    <submittedName>
        <fullName evidence="1">Uncharacterized protein</fullName>
    </submittedName>
</protein>
<evidence type="ECO:0000313" key="2">
    <source>
        <dbReference type="EMBL" id="PEQ25146.1"/>
    </source>
</evidence>
<dbReference type="AlphaFoldDB" id="A7VYC4"/>
<sequence>MRKQPSFKDKAGKITIERLIKQTDEARGSLTLCAPAVQRIGTAEFQRPWGPVRRPYRVRKAMFPAVLGASYMILI</sequence>
<reference evidence="1 3" key="1">
    <citation type="submission" date="2007-08" db="EMBL/GenBank/DDBJ databases">
        <title>Draft genome sequence of Clostridium leptum (DSM 753).</title>
        <authorList>
            <person name="Sudarsanam P."/>
            <person name="Ley R."/>
            <person name="Guruge J."/>
            <person name="Turnbaugh P.J."/>
            <person name="Mahowald M."/>
            <person name="Liep D."/>
            <person name="Gordon J."/>
        </authorList>
    </citation>
    <scope>NUCLEOTIDE SEQUENCE [LARGE SCALE GENOMIC DNA]</scope>
    <source>
        <strain evidence="1 3">DSM 753</strain>
    </source>
</reference>
<accession>A7VYC4</accession>
<reference evidence="2 4" key="3">
    <citation type="submission" date="2017-07" db="EMBL/GenBank/DDBJ databases">
        <title>Prevalence of linear plasmids in Cutibacterium (Propionibacterium) acnes isolates obtained from prostatic tissue.</title>
        <authorList>
            <person name="Davidsson S."/>
            <person name="Carlsson J."/>
            <person name="Molling P."/>
            <person name="Andren O."/>
            <person name="Andersson S.-O."/>
            <person name="Brzuszkiewicz E."/>
            <person name="Poehlein A."/>
            <person name="Al-Zeer M."/>
            <person name="Brinkmann V."/>
            <person name="Scavenius C."/>
            <person name="Nazipi S."/>
            <person name="Soderquist B."/>
            <person name="Bruggemann H."/>
        </authorList>
    </citation>
    <scope>NUCLEOTIDE SEQUENCE [LARGE SCALE GENOMIC DNA]</scope>
    <source>
        <strain evidence="2 4">DSM 753</strain>
    </source>
</reference>
<evidence type="ECO:0000313" key="1">
    <source>
        <dbReference type="EMBL" id="EDO59552.1"/>
    </source>
</evidence>
<dbReference type="EMBL" id="NOXF01000002">
    <property type="protein sequence ID" value="PEQ25146.1"/>
    <property type="molecule type" value="Genomic_DNA"/>
</dbReference>
<comment type="caution">
    <text evidence="1">The sequence shown here is derived from an EMBL/GenBank/DDBJ whole genome shotgun (WGS) entry which is preliminary data.</text>
</comment>
<reference evidence="1 3" key="2">
    <citation type="submission" date="2007-08" db="EMBL/GenBank/DDBJ databases">
        <authorList>
            <person name="Fulton L."/>
            <person name="Clifton S."/>
            <person name="Fulton B."/>
            <person name="Xu J."/>
            <person name="Minx P."/>
            <person name="Pepin K.H."/>
            <person name="Johnson M."/>
            <person name="Thiruvilangam P."/>
            <person name="Bhonagiri V."/>
            <person name="Nash W.E."/>
            <person name="Wang C."/>
            <person name="Mardis E.R."/>
            <person name="Wilson R.K."/>
        </authorList>
    </citation>
    <scope>NUCLEOTIDE SEQUENCE [LARGE SCALE GENOMIC DNA]</scope>
    <source>
        <strain evidence="1 3">DSM 753</strain>
    </source>
</reference>
<dbReference type="EMBL" id="ABCB02000021">
    <property type="protein sequence ID" value="EDO59552.1"/>
    <property type="molecule type" value="Genomic_DNA"/>
</dbReference>
<dbReference type="Proteomes" id="UP000220611">
    <property type="component" value="Unassembled WGS sequence"/>
</dbReference>
<gene>
    <name evidence="2" type="ORF">CH238_03665</name>
    <name evidence="1" type="ORF">CLOLEP_03602</name>
</gene>
<organism evidence="1 3">
    <name type="scientific">[Clostridium] leptum DSM 753</name>
    <dbReference type="NCBI Taxonomy" id="428125"/>
    <lineage>
        <taxon>Bacteria</taxon>
        <taxon>Bacillati</taxon>
        <taxon>Bacillota</taxon>
        <taxon>Clostridia</taxon>
        <taxon>Eubacteriales</taxon>
        <taxon>Oscillospiraceae</taxon>
        <taxon>Oscillospiraceae incertae sedis</taxon>
    </lineage>
</organism>
<name>A7VYC4_9FIRM</name>